<dbReference type="AlphaFoldDB" id="A0A6C0CM42"/>
<organism evidence="1">
    <name type="scientific">viral metagenome</name>
    <dbReference type="NCBI Taxonomy" id="1070528"/>
    <lineage>
        <taxon>unclassified sequences</taxon>
        <taxon>metagenomes</taxon>
        <taxon>organismal metagenomes</taxon>
    </lineage>
</organism>
<accession>A0A6C0CM42</accession>
<name>A0A6C0CM42_9ZZZZ</name>
<reference evidence="1" key="1">
    <citation type="journal article" date="2020" name="Nature">
        <title>Giant virus diversity and host interactions through global metagenomics.</title>
        <authorList>
            <person name="Schulz F."/>
            <person name="Roux S."/>
            <person name="Paez-Espino D."/>
            <person name="Jungbluth S."/>
            <person name="Walsh D.A."/>
            <person name="Denef V.J."/>
            <person name="McMahon K.D."/>
            <person name="Konstantinidis K.T."/>
            <person name="Eloe-Fadrosh E.A."/>
            <person name="Kyrpides N.C."/>
            <person name="Woyke T."/>
        </authorList>
    </citation>
    <scope>NUCLEOTIDE SEQUENCE</scope>
    <source>
        <strain evidence="1">GVMAG-M-3300021343-4</strain>
    </source>
</reference>
<protein>
    <submittedName>
        <fullName evidence="1">Uncharacterized protein</fullName>
    </submittedName>
</protein>
<proteinExistence type="predicted"/>
<evidence type="ECO:0000313" key="1">
    <source>
        <dbReference type="EMBL" id="QHT04734.1"/>
    </source>
</evidence>
<sequence>MQSAIIKDGKKFIKNGDLENLRTIFQFCTKDTDKEYRLNIEFIFKELFLASCTYFNGDFQILRWMTEIYLQMGAVERIALKPIFPYGKHLLMRKRGVKDSQISTYIQITNDI</sequence>
<dbReference type="EMBL" id="MN739437">
    <property type="protein sequence ID" value="QHT04734.1"/>
    <property type="molecule type" value="Genomic_DNA"/>
</dbReference>